<evidence type="ECO:0008006" key="11">
    <source>
        <dbReference type="Google" id="ProtNLM"/>
    </source>
</evidence>
<gene>
    <name evidence="9" type="primary">PLEST011154</name>
    <name evidence="9" type="ORF">PLESTB_000437100</name>
</gene>
<feature type="compositionally biased region" description="Low complexity" evidence="8">
    <location>
        <begin position="17"/>
        <end position="31"/>
    </location>
</feature>
<feature type="compositionally biased region" description="Low complexity" evidence="8">
    <location>
        <begin position="292"/>
        <end position="307"/>
    </location>
</feature>
<comment type="similarity">
    <text evidence="2">Belongs to the rad17/RAD24 family.</text>
</comment>
<dbReference type="GO" id="GO:0005634">
    <property type="term" value="C:nucleus"/>
    <property type="evidence" value="ECO:0007669"/>
    <property type="project" value="UniProtKB-SubCell"/>
</dbReference>
<evidence type="ECO:0000256" key="2">
    <source>
        <dbReference type="ARBA" id="ARBA00006168"/>
    </source>
</evidence>
<feature type="region of interest" description="Disordered" evidence="8">
    <location>
        <begin position="272"/>
        <end position="307"/>
    </location>
</feature>
<feature type="region of interest" description="Disordered" evidence="8">
    <location>
        <begin position="781"/>
        <end position="826"/>
    </location>
</feature>
<feature type="compositionally biased region" description="Low complexity" evidence="8">
    <location>
        <begin position="165"/>
        <end position="187"/>
    </location>
</feature>
<evidence type="ECO:0000313" key="10">
    <source>
        <dbReference type="Proteomes" id="UP001165080"/>
    </source>
</evidence>
<dbReference type="GO" id="GO:0006281">
    <property type="term" value="P:DNA repair"/>
    <property type="evidence" value="ECO:0007669"/>
    <property type="project" value="InterPro"/>
</dbReference>
<feature type="compositionally biased region" description="Low complexity" evidence="8">
    <location>
        <begin position="272"/>
        <end position="281"/>
    </location>
</feature>
<dbReference type="AlphaFoldDB" id="A0A9W6EZP7"/>
<feature type="region of interest" description="Disordered" evidence="8">
    <location>
        <begin position="360"/>
        <end position="420"/>
    </location>
</feature>
<keyword evidence="6" id="KW-0539">Nucleus</keyword>
<evidence type="ECO:0000256" key="8">
    <source>
        <dbReference type="SAM" id="MobiDB-lite"/>
    </source>
</evidence>
<evidence type="ECO:0000256" key="5">
    <source>
        <dbReference type="ARBA" id="ARBA00022840"/>
    </source>
</evidence>
<dbReference type="EMBL" id="BRXU01000004">
    <property type="protein sequence ID" value="GLC50834.1"/>
    <property type="molecule type" value="Genomic_DNA"/>
</dbReference>
<dbReference type="GO" id="GO:0005524">
    <property type="term" value="F:ATP binding"/>
    <property type="evidence" value="ECO:0007669"/>
    <property type="project" value="UniProtKB-KW"/>
</dbReference>
<proteinExistence type="inferred from homology"/>
<dbReference type="InterPro" id="IPR004582">
    <property type="entry name" value="Checkpoint_prot_Rad17_Rad24"/>
</dbReference>
<dbReference type="SUPFAM" id="SSF52540">
    <property type="entry name" value="P-loop containing nucleoside triphosphate hydrolases"/>
    <property type="match status" value="1"/>
</dbReference>
<evidence type="ECO:0000256" key="7">
    <source>
        <dbReference type="ARBA" id="ARBA00023306"/>
    </source>
</evidence>
<evidence type="ECO:0000256" key="1">
    <source>
        <dbReference type="ARBA" id="ARBA00004123"/>
    </source>
</evidence>
<dbReference type="PANTHER" id="PTHR12172:SF0">
    <property type="entry name" value="CELL CYCLE CHECKPOINT PROTEIN RAD17"/>
    <property type="match status" value="1"/>
</dbReference>
<feature type="compositionally biased region" description="Gly residues" evidence="8">
    <location>
        <begin position="282"/>
        <end position="291"/>
    </location>
</feature>
<keyword evidence="3" id="KW-0547">Nucleotide-binding</keyword>
<keyword evidence="4" id="KW-0227">DNA damage</keyword>
<name>A0A9W6EZP7_9CHLO</name>
<accession>A0A9W6EZP7</accession>
<dbReference type="Pfam" id="PF03215">
    <property type="entry name" value="Rad17"/>
    <property type="match status" value="1"/>
</dbReference>
<feature type="compositionally biased region" description="Gly residues" evidence="8">
    <location>
        <begin position="715"/>
        <end position="729"/>
    </location>
</feature>
<dbReference type="Gene3D" id="1.10.8.60">
    <property type="match status" value="1"/>
</dbReference>
<feature type="compositionally biased region" description="Low complexity" evidence="8">
    <location>
        <begin position="69"/>
        <end position="109"/>
    </location>
</feature>
<feature type="region of interest" description="Disordered" evidence="8">
    <location>
        <begin position="517"/>
        <end position="542"/>
    </location>
</feature>
<feature type="compositionally biased region" description="Acidic residues" evidence="8">
    <location>
        <begin position="1122"/>
        <end position="1132"/>
    </location>
</feature>
<comment type="caution">
    <text evidence="9">The sequence shown here is derived from an EMBL/GenBank/DDBJ whole genome shotgun (WGS) entry which is preliminary data.</text>
</comment>
<feature type="compositionally biased region" description="Gly residues" evidence="8">
    <location>
        <begin position="404"/>
        <end position="417"/>
    </location>
</feature>
<protein>
    <recommendedName>
        <fullName evidence="11">Cell cycle checkpoint protein RAD17</fullName>
    </recommendedName>
</protein>
<feature type="compositionally biased region" description="Low complexity" evidence="8">
    <location>
        <begin position="1092"/>
        <end position="1110"/>
    </location>
</feature>
<feature type="compositionally biased region" description="Low complexity" evidence="8">
    <location>
        <begin position="375"/>
        <end position="403"/>
    </location>
</feature>
<dbReference type="GO" id="GO:0003689">
    <property type="term" value="F:DNA clamp loader activity"/>
    <property type="evidence" value="ECO:0007669"/>
    <property type="project" value="TreeGrafter"/>
</dbReference>
<organism evidence="9 10">
    <name type="scientific">Pleodorina starrii</name>
    <dbReference type="NCBI Taxonomy" id="330485"/>
    <lineage>
        <taxon>Eukaryota</taxon>
        <taxon>Viridiplantae</taxon>
        <taxon>Chlorophyta</taxon>
        <taxon>core chlorophytes</taxon>
        <taxon>Chlorophyceae</taxon>
        <taxon>CS clade</taxon>
        <taxon>Chlamydomonadales</taxon>
        <taxon>Volvocaceae</taxon>
        <taxon>Pleodorina</taxon>
    </lineage>
</organism>
<evidence type="ECO:0000256" key="6">
    <source>
        <dbReference type="ARBA" id="ARBA00023242"/>
    </source>
</evidence>
<evidence type="ECO:0000313" key="9">
    <source>
        <dbReference type="EMBL" id="GLC50834.1"/>
    </source>
</evidence>
<dbReference type="PANTHER" id="PTHR12172">
    <property type="entry name" value="CELL CYCLE CHECKPOINT PROTEIN RAD17"/>
    <property type="match status" value="1"/>
</dbReference>
<dbReference type="GO" id="GO:0003682">
    <property type="term" value="F:chromatin binding"/>
    <property type="evidence" value="ECO:0007669"/>
    <property type="project" value="TreeGrafter"/>
</dbReference>
<keyword evidence="10" id="KW-1185">Reference proteome</keyword>
<feature type="compositionally biased region" description="Gly residues" evidence="8">
    <location>
        <begin position="809"/>
        <end position="819"/>
    </location>
</feature>
<feature type="region of interest" description="Disordered" evidence="8">
    <location>
        <begin position="701"/>
        <end position="729"/>
    </location>
</feature>
<feature type="region of interest" description="Disordered" evidence="8">
    <location>
        <begin position="1"/>
        <end position="219"/>
    </location>
</feature>
<reference evidence="9 10" key="1">
    <citation type="journal article" date="2023" name="Commun. Biol.">
        <title>Reorganization of the ancestral sex-determining regions during the evolution of trioecy in Pleodorina starrii.</title>
        <authorList>
            <person name="Takahashi K."/>
            <person name="Suzuki S."/>
            <person name="Kawai-Toyooka H."/>
            <person name="Yamamoto K."/>
            <person name="Hamaji T."/>
            <person name="Ootsuki R."/>
            <person name="Yamaguchi H."/>
            <person name="Kawachi M."/>
            <person name="Higashiyama T."/>
            <person name="Nozaki H."/>
        </authorList>
    </citation>
    <scope>NUCLEOTIDE SEQUENCE [LARGE SCALE GENOMIC DNA]</scope>
    <source>
        <strain evidence="9 10">NIES-4479</strain>
    </source>
</reference>
<dbReference type="Proteomes" id="UP001165080">
    <property type="component" value="Unassembled WGS sequence"/>
</dbReference>
<feature type="region of interest" description="Disordered" evidence="8">
    <location>
        <begin position="1085"/>
        <end position="1132"/>
    </location>
</feature>
<feature type="compositionally biased region" description="Low complexity" evidence="8">
    <location>
        <begin position="198"/>
        <end position="219"/>
    </location>
</feature>
<dbReference type="GO" id="GO:0000077">
    <property type="term" value="P:DNA damage checkpoint signaling"/>
    <property type="evidence" value="ECO:0007669"/>
    <property type="project" value="TreeGrafter"/>
</dbReference>
<dbReference type="GO" id="GO:0033314">
    <property type="term" value="P:mitotic DNA replication checkpoint signaling"/>
    <property type="evidence" value="ECO:0007669"/>
    <property type="project" value="TreeGrafter"/>
</dbReference>
<dbReference type="Gene3D" id="3.40.50.300">
    <property type="entry name" value="P-loop containing nucleotide triphosphate hydrolases"/>
    <property type="match status" value="1"/>
</dbReference>
<dbReference type="InterPro" id="IPR027417">
    <property type="entry name" value="P-loop_NTPase"/>
</dbReference>
<keyword evidence="5" id="KW-0067">ATP-binding</keyword>
<evidence type="ECO:0000256" key="4">
    <source>
        <dbReference type="ARBA" id="ARBA00022763"/>
    </source>
</evidence>
<comment type="subcellular location">
    <subcellularLocation>
        <location evidence="1">Nucleus</location>
    </subcellularLocation>
</comment>
<evidence type="ECO:0000256" key="3">
    <source>
        <dbReference type="ARBA" id="ARBA00022741"/>
    </source>
</evidence>
<sequence>MSKRPRAAAGTGRGKKAATPAVEVISLLDDSSQSEDDPDDAAVQARPAELQPAAVAARPSKRLRRMDAAEPPAQQHTAAPAAAAAKVSGVQSSARQQQQLPQPADEAPASQRAGPKLRQATLPVAKLRPRTTALPLQSLNVSRPRAGGTAFPATSGDSALVGGASPAPSASPSPLSQRSSRLSQDPDFMPASQSLSHGGASQPPASQQQHQGRQQPARPQLRQLTFAPARTGGAPGGTATAAAAGNKALPFGGAGGGSSGGRAAAVADRPAARSFAPAAGPSGSGAPGSGGSLPTTTTTTAAAASSSRLACPTAEMWYERHAPTSEDDLVQVLHRKKVSELKDWLEHQRQLIAQAAAAAAAAPPQTQKPLAYATQSQQHQQHFSQHGGWQQQQQRQSSQAWHRGGSGAGGGGGGPVGPGFRSPWRQCGLAVLSGPAGCGKSACLRVLAEATGFEVVEWTPPPPVMWNEYQYQRSGGGGEYGSGPPASYQSKLDDFESFVSRSKYPSLALTAAATVAGAGHGGGSQPPAGHATRGSAPTAAAGAPRPKLLLVEDLPHTHDAERRQRLAAALRDLAACARGPVVLVAIEAEGQAAGGGGGGGRGGGDGGGGGGGSMGGVKGLHKDILAALQSAGAVTIGFNPVTANNIAKLLMRVAAAEGLDLAPAAAVGLAEAADGDVRSALQALQMNAMLQKAALRGAAAAAGGGGGGRRKAAAGGKGGGKARGKAGGGGGASATALLRAGRQQALTAGEVARMAAAQRDLGLPLFHALGKFLYNKRGGTAAQGGEGDGDSDGEIGGGGGSAAAAAGTRGRGGGGGGGGSKDKREKDSVALRQLNAHSLTAGRQWKLQQVVQLPPRLLRPPMRYDPEAILLRCGLEAPVLLSFLHENYPGFVDGEAEDAVDDVASVAAYLSDGAVLCGQSRAASATAATSSGGTSLWLEDSPAAANLSSAIAASVAARGLMYGNTHPAPHRFNPIRAPASSAIDQAAAANRLQLRAAACRLAEAGGGGGRGAAVGGGGGGGAPALLSCSGGSASQLVSSVMPWLRSLTQTSPHHAVWLAPLLPGSWSYYWNGAVTEGAFLRRVAAPPPPQFQQPQFQQQRGGAAFPQQQQQGGGVEGMLEQLDLEDEDPIEG</sequence>
<keyword evidence="7" id="KW-0131">Cell cycle</keyword>